<evidence type="ECO:0000256" key="1">
    <source>
        <dbReference type="SAM" id="MobiDB-lite"/>
    </source>
</evidence>
<accession>A0A1A9ZUR6</accession>
<dbReference type="Proteomes" id="UP000092445">
    <property type="component" value="Unassembled WGS sequence"/>
</dbReference>
<reference evidence="3" key="1">
    <citation type="submission" date="2014-03" db="EMBL/GenBank/DDBJ databases">
        <authorList>
            <person name="Aksoy S."/>
            <person name="Warren W."/>
            <person name="Wilson R.K."/>
        </authorList>
    </citation>
    <scope>NUCLEOTIDE SEQUENCE [LARGE SCALE GENOMIC DNA]</scope>
    <source>
        <strain evidence="3">IAEA</strain>
    </source>
</reference>
<reference evidence="2" key="2">
    <citation type="submission" date="2020-05" db="UniProtKB">
        <authorList>
            <consortium name="EnsemblMetazoa"/>
        </authorList>
    </citation>
    <scope>IDENTIFICATION</scope>
    <source>
        <strain evidence="2">IAEA</strain>
    </source>
</reference>
<evidence type="ECO:0000313" key="3">
    <source>
        <dbReference type="Proteomes" id="UP000092445"/>
    </source>
</evidence>
<organism evidence="2 3">
    <name type="scientific">Glossina pallidipes</name>
    <name type="common">Tsetse fly</name>
    <dbReference type="NCBI Taxonomy" id="7398"/>
    <lineage>
        <taxon>Eukaryota</taxon>
        <taxon>Metazoa</taxon>
        <taxon>Ecdysozoa</taxon>
        <taxon>Arthropoda</taxon>
        <taxon>Hexapoda</taxon>
        <taxon>Insecta</taxon>
        <taxon>Pterygota</taxon>
        <taxon>Neoptera</taxon>
        <taxon>Endopterygota</taxon>
        <taxon>Diptera</taxon>
        <taxon>Brachycera</taxon>
        <taxon>Muscomorpha</taxon>
        <taxon>Hippoboscoidea</taxon>
        <taxon>Glossinidae</taxon>
        <taxon>Glossina</taxon>
    </lineage>
</organism>
<feature type="region of interest" description="Disordered" evidence="1">
    <location>
        <begin position="141"/>
        <end position="163"/>
    </location>
</feature>
<dbReference type="AlphaFoldDB" id="A0A1A9ZUR6"/>
<dbReference type="VEuPathDB" id="VectorBase:GPAI025700"/>
<sequence>MTSTLCVSLVNSLRGDEVQGCLGEFDFDITGSIQEMRRRRAQFINKDRKPEVVARLLELQTKLEALTRQRSPSPASHARNTSDDPSTNEKEPLQPPTSAENLCVPATIPEPTSTIVPAFYSNVSALVDNTSKITQLAAPIGEAHPVSRQQPTRGHRNSQQMGT</sequence>
<feature type="compositionally biased region" description="Polar residues" evidence="1">
    <location>
        <begin position="147"/>
        <end position="163"/>
    </location>
</feature>
<protein>
    <submittedName>
        <fullName evidence="2">Uncharacterized protein</fullName>
    </submittedName>
</protein>
<feature type="region of interest" description="Disordered" evidence="1">
    <location>
        <begin position="64"/>
        <end position="104"/>
    </location>
</feature>
<name>A0A1A9ZUR6_GLOPL</name>
<evidence type="ECO:0000313" key="2">
    <source>
        <dbReference type="EnsemblMetazoa" id="GPAI025700-PA"/>
    </source>
</evidence>
<dbReference type="EnsemblMetazoa" id="GPAI025700-RA">
    <property type="protein sequence ID" value="GPAI025700-PA"/>
    <property type="gene ID" value="GPAI025700"/>
</dbReference>
<keyword evidence="3" id="KW-1185">Reference proteome</keyword>
<proteinExistence type="predicted"/>